<dbReference type="PROSITE" id="PS51257">
    <property type="entry name" value="PROKAR_LIPOPROTEIN"/>
    <property type="match status" value="1"/>
</dbReference>
<organism evidence="3 4">
    <name type="scientific">Planktothrix paucivesiculata PCC 9631</name>
    <dbReference type="NCBI Taxonomy" id="671071"/>
    <lineage>
        <taxon>Bacteria</taxon>
        <taxon>Bacillati</taxon>
        <taxon>Cyanobacteriota</taxon>
        <taxon>Cyanophyceae</taxon>
        <taxon>Oscillatoriophycideae</taxon>
        <taxon>Oscillatoriales</taxon>
        <taxon>Microcoleaceae</taxon>
        <taxon>Planktothrix</taxon>
    </lineage>
</organism>
<proteinExistence type="predicted"/>
<evidence type="ECO:0000259" key="2">
    <source>
        <dbReference type="Pfam" id="PF03713"/>
    </source>
</evidence>
<dbReference type="PANTHER" id="PTHR36933">
    <property type="entry name" value="SLL0788 PROTEIN"/>
    <property type="match status" value="1"/>
</dbReference>
<dbReference type="PANTHER" id="PTHR36933:SF1">
    <property type="entry name" value="SLL0788 PROTEIN"/>
    <property type="match status" value="1"/>
</dbReference>
<name>A0A7Z9BFM9_9CYAN</name>
<evidence type="ECO:0000313" key="4">
    <source>
        <dbReference type="Proteomes" id="UP000182190"/>
    </source>
</evidence>
<dbReference type="EMBL" id="CZCS02000007">
    <property type="protein sequence ID" value="VXD11946.1"/>
    <property type="molecule type" value="Genomic_DNA"/>
</dbReference>
<sequence length="223" mass="24891">MKFKSLFLLPILAIPVTLSLGACTRVESDSKPMSSEAVTPVSSETILTQNNGMMSGNHGMMMDLGPADAEYDLRFIDGMIPHHKGAVKMSEQVLQKSNNPEVKKLAEEIIKAQEKEIAQMQEWRKTWYPDAKDAIMYHAPMGHSMSMSKEDMESMMMMADLGPADAGFDQRFVEAMIPHHEGALIMAKDAQVKSKRPEIQQLAQAILVSQAAEIKLMKKWLKP</sequence>
<dbReference type="OrthoDB" id="517560at2"/>
<dbReference type="InterPro" id="IPR012347">
    <property type="entry name" value="Ferritin-like"/>
</dbReference>
<dbReference type="Pfam" id="PF03713">
    <property type="entry name" value="DUF305"/>
    <property type="match status" value="1"/>
</dbReference>
<dbReference type="Gene3D" id="1.20.1260.10">
    <property type="match status" value="1"/>
</dbReference>
<evidence type="ECO:0000313" key="3">
    <source>
        <dbReference type="EMBL" id="VXD11946.1"/>
    </source>
</evidence>
<gene>
    <name evidence="3" type="ORF">PL9631_1040090</name>
</gene>
<protein>
    <recommendedName>
        <fullName evidence="2">DUF305 domain-containing protein</fullName>
    </recommendedName>
</protein>
<keyword evidence="4" id="KW-1185">Reference proteome</keyword>
<feature type="domain" description="DUF305" evidence="2">
    <location>
        <begin position="72"/>
        <end position="221"/>
    </location>
</feature>
<comment type="caution">
    <text evidence="3">The sequence shown here is derived from an EMBL/GenBank/DDBJ whole genome shotgun (WGS) entry which is preliminary data.</text>
</comment>
<feature type="signal peptide" evidence="1">
    <location>
        <begin position="1"/>
        <end position="22"/>
    </location>
</feature>
<accession>A0A7Z9BFM9</accession>
<dbReference type="InterPro" id="IPR005183">
    <property type="entry name" value="DUF305_CopM-like"/>
</dbReference>
<evidence type="ECO:0000256" key="1">
    <source>
        <dbReference type="SAM" id="SignalP"/>
    </source>
</evidence>
<feature type="chain" id="PRO_5031186013" description="DUF305 domain-containing protein" evidence="1">
    <location>
        <begin position="23"/>
        <end position="223"/>
    </location>
</feature>
<dbReference type="RefSeq" id="WP_083623537.1">
    <property type="nucleotide sequence ID" value="NZ_LR735026.1"/>
</dbReference>
<reference evidence="3" key="1">
    <citation type="submission" date="2019-10" db="EMBL/GenBank/DDBJ databases">
        <authorList>
            <consortium name="Genoscope - CEA"/>
            <person name="William W."/>
        </authorList>
    </citation>
    <scope>NUCLEOTIDE SEQUENCE [LARGE SCALE GENOMIC DNA]</scope>
    <source>
        <strain evidence="3">BBR_PRJEB10994</strain>
    </source>
</reference>
<dbReference type="Proteomes" id="UP000182190">
    <property type="component" value="Unassembled WGS sequence"/>
</dbReference>
<keyword evidence="1" id="KW-0732">Signal</keyword>
<dbReference type="AlphaFoldDB" id="A0A7Z9BFM9"/>